<dbReference type="EMBL" id="CABVHU010000047">
    <property type="protein sequence ID" value="VVO45387.1"/>
    <property type="molecule type" value="Genomic_DNA"/>
</dbReference>
<evidence type="ECO:0000313" key="2">
    <source>
        <dbReference type="Proteomes" id="UP000409037"/>
    </source>
</evidence>
<protein>
    <submittedName>
        <fullName evidence="1">Uncharacterized protein</fullName>
    </submittedName>
</protein>
<sequence>MIDRVAGQATVALEQGHGVDFCCRRGQGLARRRVRRRLHLGIARLGTAVGHRQVGADNAHLPIADGRTVHVLHLARFCSPLRQGQARRLEADVIGRMAGGTFLLRQWIARQRTGLERRRFGRQGDRQGCCAGHGSQTKLRRAQQGGHGFHAGLLRRRSRGWFPRRGGGSHRGSSRLAAVASRPHCCWRAPSTQWRPCCER</sequence>
<evidence type="ECO:0000313" key="1">
    <source>
        <dbReference type="EMBL" id="VVO45387.1"/>
    </source>
</evidence>
<dbReference type="Proteomes" id="UP000409037">
    <property type="component" value="Unassembled WGS sequence"/>
</dbReference>
<gene>
    <name evidence="1" type="ORF">PS833_06682</name>
</gene>
<organism evidence="1 2">
    <name type="scientific">Pseudomonas fluorescens</name>
    <dbReference type="NCBI Taxonomy" id="294"/>
    <lineage>
        <taxon>Bacteria</taxon>
        <taxon>Pseudomonadati</taxon>
        <taxon>Pseudomonadota</taxon>
        <taxon>Gammaproteobacteria</taxon>
        <taxon>Pseudomonadales</taxon>
        <taxon>Pseudomonadaceae</taxon>
        <taxon>Pseudomonas</taxon>
    </lineage>
</organism>
<reference evidence="1 2" key="1">
    <citation type="submission" date="2019-09" db="EMBL/GenBank/DDBJ databases">
        <authorList>
            <person name="Chandra G."/>
            <person name="Truman W A."/>
        </authorList>
    </citation>
    <scope>NUCLEOTIDE SEQUENCE [LARGE SCALE GENOMIC DNA]</scope>
    <source>
        <strain evidence="1">PS833</strain>
    </source>
</reference>
<accession>A0A5E7G4K8</accession>
<proteinExistence type="predicted"/>
<name>A0A5E7G4K8_PSEFL</name>
<dbReference type="AlphaFoldDB" id="A0A5E7G4K8"/>